<proteinExistence type="predicted"/>
<dbReference type="SUPFAM" id="SSF56601">
    <property type="entry name" value="beta-lactamase/transpeptidase-like"/>
    <property type="match status" value="1"/>
</dbReference>
<keyword evidence="10" id="KW-0812">Transmembrane</keyword>
<evidence type="ECO:0000256" key="5">
    <source>
        <dbReference type="ARBA" id="ARBA00022801"/>
    </source>
</evidence>
<comment type="catalytic activity">
    <reaction evidence="7">
        <text>Preferential cleavage: (Ac)2-L-Lys-D-Ala-|-D-Ala. Also transpeptidation of peptidyl-alanyl moieties that are N-acyl substituents of D-alanine.</text>
        <dbReference type="EC" id="3.4.16.4"/>
    </reaction>
</comment>
<evidence type="ECO:0000259" key="12">
    <source>
        <dbReference type="Pfam" id="PF00912"/>
    </source>
</evidence>
<feature type="compositionally biased region" description="Low complexity" evidence="9">
    <location>
        <begin position="696"/>
        <end position="711"/>
    </location>
</feature>
<keyword evidence="3 13" id="KW-0328">Glycosyltransferase</keyword>
<feature type="region of interest" description="Disordered" evidence="9">
    <location>
        <begin position="664"/>
        <end position="781"/>
    </location>
</feature>
<accession>A0ABW3W7V8</accession>
<keyword evidence="6" id="KW-0511">Multifunctional enzyme</keyword>
<dbReference type="Pfam" id="PF00912">
    <property type="entry name" value="Transgly"/>
    <property type="match status" value="1"/>
</dbReference>
<evidence type="ECO:0000256" key="7">
    <source>
        <dbReference type="ARBA" id="ARBA00034000"/>
    </source>
</evidence>
<dbReference type="RefSeq" id="WP_367920331.1">
    <property type="nucleotide sequence ID" value="NZ_BAABAC010000028.1"/>
</dbReference>
<dbReference type="InterPro" id="IPR012338">
    <property type="entry name" value="Beta-lactam/transpept-like"/>
</dbReference>
<feature type="domain" description="Penicillin-binding protein transpeptidase" evidence="11">
    <location>
        <begin position="366"/>
        <end position="622"/>
    </location>
</feature>
<reference evidence="14" key="1">
    <citation type="journal article" date="2019" name="Int. J. Syst. Evol. Microbiol.">
        <title>The Global Catalogue of Microorganisms (GCM) 10K type strain sequencing project: providing services to taxonomists for standard genome sequencing and annotation.</title>
        <authorList>
            <consortium name="The Broad Institute Genomics Platform"/>
            <consortium name="The Broad Institute Genome Sequencing Center for Infectious Disease"/>
            <person name="Wu L."/>
            <person name="Ma J."/>
        </authorList>
    </citation>
    <scope>NUCLEOTIDE SEQUENCE [LARGE SCALE GENOMIC DNA]</scope>
    <source>
        <strain evidence="14">CCUG 52478</strain>
    </source>
</reference>
<keyword evidence="4 13" id="KW-0808">Transferase</keyword>
<feature type="transmembrane region" description="Helical" evidence="10">
    <location>
        <begin position="43"/>
        <end position="66"/>
    </location>
</feature>
<dbReference type="PANTHER" id="PTHR32282:SF34">
    <property type="entry name" value="PENICILLIN-BINDING PROTEIN 1A"/>
    <property type="match status" value="1"/>
</dbReference>
<organism evidence="13 14">
    <name type="scientific">Nocardioides ginsengisoli</name>
    <dbReference type="NCBI Taxonomy" id="363868"/>
    <lineage>
        <taxon>Bacteria</taxon>
        <taxon>Bacillati</taxon>
        <taxon>Actinomycetota</taxon>
        <taxon>Actinomycetes</taxon>
        <taxon>Propionibacteriales</taxon>
        <taxon>Nocardioidaceae</taxon>
        <taxon>Nocardioides</taxon>
    </lineage>
</organism>
<evidence type="ECO:0000256" key="1">
    <source>
        <dbReference type="ARBA" id="ARBA00022645"/>
    </source>
</evidence>
<evidence type="ECO:0000256" key="2">
    <source>
        <dbReference type="ARBA" id="ARBA00022670"/>
    </source>
</evidence>
<evidence type="ECO:0000256" key="8">
    <source>
        <dbReference type="ARBA" id="ARBA00049902"/>
    </source>
</evidence>
<keyword evidence="10" id="KW-1133">Transmembrane helix</keyword>
<keyword evidence="10" id="KW-0472">Membrane</keyword>
<feature type="compositionally biased region" description="Basic residues" evidence="9">
    <location>
        <begin position="19"/>
        <end position="29"/>
    </location>
</feature>
<dbReference type="PANTHER" id="PTHR32282">
    <property type="entry name" value="BINDING PROTEIN TRANSPEPTIDASE, PUTATIVE-RELATED"/>
    <property type="match status" value="1"/>
</dbReference>
<evidence type="ECO:0000259" key="11">
    <source>
        <dbReference type="Pfam" id="PF00905"/>
    </source>
</evidence>
<dbReference type="InterPro" id="IPR001264">
    <property type="entry name" value="Glyco_trans_51"/>
</dbReference>
<evidence type="ECO:0000256" key="9">
    <source>
        <dbReference type="SAM" id="MobiDB-lite"/>
    </source>
</evidence>
<evidence type="ECO:0000313" key="14">
    <source>
        <dbReference type="Proteomes" id="UP001597229"/>
    </source>
</evidence>
<feature type="compositionally biased region" description="Gly residues" evidence="9">
    <location>
        <begin position="735"/>
        <end position="745"/>
    </location>
</feature>
<protein>
    <submittedName>
        <fullName evidence="13">Transglycosylase domain-containing protein</fullName>
        <ecNumber evidence="13">2.4.-.-</ecNumber>
    </submittedName>
</protein>
<feature type="region of interest" description="Disordered" evidence="9">
    <location>
        <begin position="1"/>
        <end position="35"/>
    </location>
</feature>
<comment type="caution">
    <text evidence="13">The sequence shown here is derived from an EMBL/GenBank/DDBJ whole genome shotgun (WGS) entry which is preliminary data.</text>
</comment>
<dbReference type="InterPro" id="IPR001460">
    <property type="entry name" value="PCN-bd_Tpept"/>
</dbReference>
<sequence>MVQGKRKSAGASPQSSARSKGRSKGRSKKSREPRTWKQRIKRLALWSLITGLVLALLGVGAFFVAYKSIDIPNPNQQFLTETTQVFYADGKSQLGQFAIQKRDSISYDEMPQTIKDAVVASENRTFWTDNGLDPKGILRAAFSNAQGNATQGASTITQQYVKILYLTQERTWKRKVKEAILSLKIKNTLSKKQILEGYLNTIYFGRGAYGIQSAAQAYFGRDAKNLTLRQSVVLAAVLNNPTLYDPANGDAAKARLADRFDRIVKGMQSMKTITADEAAKALEQGLPKFPKIKQTTQYGGQRGHVLTMVRKELLRLGFSEQEINGGGLRVTTTFTRKAMNAAAAGVAEERPEGFGPKQLHVAVASVEPGTGAVRGIFAGQDYLQSQLNWAVAGGQAGSTFKPFALAAGLKAGFELKDTFDGNSPYYLPGGGRPFENEANHAYGKVDLIKATEESINTAYIDLTLAIPGGPAKIIATANAMGLPPAKPANPPYGYPSSSAGLDANTGVSLGSATVSPINMANGYATIANRGEAADAYIIEKVVDRNGIVKYNHKVTTHRAISEGISDDVGYALQQVVKTGTGAKTLSLGRPAAGKTGTATNGKGEVSSAWFVGYTPQLSTAVMYVRGKGNEELKGWLPSYFGGTYPALTWAAVMKQALDGDPVESLPPAAWVKGTPPSSGHEPAPPPPPKKTKQPKPTKTTQTPTVPTAPTTPTAPPTTEIPPTDLPTDTPSSGDTSGGGILGGGKPKPSKPAQSQGRATLGRRSGGRRTGGRRSGTRRSAA</sequence>
<evidence type="ECO:0000256" key="3">
    <source>
        <dbReference type="ARBA" id="ARBA00022676"/>
    </source>
</evidence>
<feature type="compositionally biased region" description="Low complexity" evidence="9">
    <location>
        <begin position="750"/>
        <end position="762"/>
    </location>
</feature>
<dbReference type="EC" id="2.4.-.-" evidence="13"/>
<name>A0ABW3W7V8_9ACTN</name>
<dbReference type="Proteomes" id="UP001597229">
    <property type="component" value="Unassembled WGS sequence"/>
</dbReference>
<dbReference type="EMBL" id="JBHTLX010000034">
    <property type="protein sequence ID" value="MFD1251229.1"/>
    <property type="molecule type" value="Genomic_DNA"/>
</dbReference>
<dbReference type="InterPro" id="IPR023346">
    <property type="entry name" value="Lysozyme-like_dom_sf"/>
</dbReference>
<keyword evidence="5" id="KW-0378">Hydrolase</keyword>
<dbReference type="Gene3D" id="1.10.3810.10">
    <property type="entry name" value="Biosynthetic peptidoglycan transglycosylase-like"/>
    <property type="match status" value="1"/>
</dbReference>
<feature type="domain" description="Glycosyl transferase family 51" evidence="12">
    <location>
        <begin position="94"/>
        <end position="267"/>
    </location>
</feature>
<feature type="compositionally biased region" description="Low complexity" evidence="9">
    <location>
        <begin position="720"/>
        <end position="734"/>
    </location>
</feature>
<dbReference type="InterPro" id="IPR050396">
    <property type="entry name" value="Glycosyltr_51/Transpeptidase"/>
</dbReference>
<evidence type="ECO:0000313" key="13">
    <source>
        <dbReference type="EMBL" id="MFD1251229.1"/>
    </source>
</evidence>
<dbReference type="Gene3D" id="3.40.710.10">
    <property type="entry name" value="DD-peptidase/beta-lactamase superfamily"/>
    <property type="match status" value="1"/>
</dbReference>
<keyword evidence="2" id="KW-0645">Protease</keyword>
<feature type="compositionally biased region" description="Basic residues" evidence="9">
    <location>
        <begin position="764"/>
        <end position="781"/>
    </location>
</feature>
<evidence type="ECO:0000256" key="6">
    <source>
        <dbReference type="ARBA" id="ARBA00023268"/>
    </source>
</evidence>
<keyword evidence="1" id="KW-0121">Carboxypeptidase</keyword>
<dbReference type="Pfam" id="PF00905">
    <property type="entry name" value="Transpeptidase"/>
    <property type="match status" value="1"/>
</dbReference>
<comment type="catalytic activity">
    <reaction evidence="8">
        <text>[GlcNAc-(1-&gt;4)-Mur2Ac(oyl-L-Ala-gamma-D-Glu-L-Lys-D-Ala-D-Ala)](n)-di-trans,octa-cis-undecaprenyl diphosphate + beta-D-GlcNAc-(1-&gt;4)-Mur2Ac(oyl-L-Ala-gamma-D-Glu-L-Lys-D-Ala-D-Ala)-di-trans,octa-cis-undecaprenyl diphosphate = [GlcNAc-(1-&gt;4)-Mur2Ac(oyl-L-Ala-gamma-D-Glu-L-Lys-D-Ala-D-Ala)](n+1)-di-trans,octa-cis-undecaprenyl diphosphate + di-trans,octa-cis-undecaprenyl diphosphate + H(+)</text>
        <dbReference type="Rhea" id="RHEA:23708"/>
        <dbReference type="Rhea" id="RHEA-COMP:9602"/>
        <dbReference type="Rhea" id="RHEA-COMP:9603"/>
        <dbReference type="ChEBI" id="CHEBI:15378"/>
        <dbReference type="ChEBI" id="CHEBI:58405"/>
        <dbReference type="ChEBI" id="CHEBI:60033"/>
        <dbReference type="ChEBI" id="CHEBI:78435"/>
        <dbReference type="EC" id="2.4.99.28"/>
    </reaction>
</comment>
<dbReference type="InterPro" id="IPR036950">
    <property type="entry name" value="PBP_transglycosylase"/>
</dbReference>
<keyword evidence="14" id="KW-1185">Reference proteome</keyword>
<dbReference type="GO" id="GO:0016757">
    <property type="term" value="F:glycosyltransferase activity"/>
    <property type="evidence" value="ECO:0007669"/>
    <property type="project" value="UniProtKB-KW"/>
</dbReference>
<evidence type="ECO:0000256" key="10">
    <source>
        <dbReference type="SAM" id="Phobius"/>
    </source>
</evidence>
<dbReference type="SUPFAM" id="SSF53955">
    <property type="entry name" value="Lysozyme-like"/>
    <property type="match status" value="1"/>
</dbReference>
<gene>
    <name evidence="13" type="ORF">ACFQ3F_25805</name>
</gene>
<evidence type="ECO:0000256" key="4">
    <source>
        <dbReference type="ARBA" id="ARBA00022679"/>
    </source>
</evidence>